<evidence type="ECO:0000256" key="10">
    <source>
        <dbReference type="SAM" id="MobiDB-lite"/>
    </source>
</evidence>
<evidence type="ECO:0000256" key="7">
    <source>
        <dbReference type="ARBA" id="ARBA00022723"/>
    </source>
</evidence>
<dbReference type="InterPro" id="IPR005844">
    <property type="entry name" value="A-D-PHexomutase_a/b/a-I"/>
</dbReference>
<keyword evidence="11" id="KW-0472">Membrane</keyword>
<keyword evidence="8" id="KW-0460">Magnesium</keyword>
<dbReference type="PANTHER" id="PTHR43771">
    <property type="entry name" value="PHOSPHOMANNOMUTASE"/>
    <property type="match status" value="1"/>
</dbReference>
<dbReference type="Gene3D" id="3.30.310.50">
    <property type="entry name" value="Alpha-D-phosphohexomutase, C-terminal domain"/>
    <property type="match status" value="1"/>
</dbReference>
<dbReference type="Pfam" id="PF02880">
    <property type="entry name" value="PGM_PMM_III"/>
    <property type="match status" value="1"/>
</dbReference>
<dbReference type="FunFam" id="3.40.120.10:FF:000021">
    <property type="entry name" value="Phosphomannomutase/phosphoglucomutase"/>
    <property type="match status" value="1"/>
</dbReference>
<evidence type="ECO:0000256" key="6">
    <source>
        <dbReference type="ARBA" id="ARBA00022553"/>
    </source>
</evidence>
<comment type="cofactor">
    <cofactor evidence="2">
        <name>Mg(2+)</name>
        <dbReference type="ChEBI" id="CHEBI:18420"/>
    </cofactor>
</comment>
<comment type="catalytic activity">
    <reaction evidence="1">
        <text>alpha-D-mannose 1-phosphate = D-mannose 6-phosphate</text>
        <dbReference type="Rhea" id="RHEA:11140"/>
        <dbReference type="ChEBI" id="CHEBI:58409"/>
        <dbReference type="ChEBI" id="CHEBI:58735"/>
        <dbReference type="EC" id="5.4.2.8"/>
    </reaction>
</comment>
<dbReference type="FunFam" id="3.40.120.10:FF:000001">
    <property type="entry name" value="Phosphoglucosamine mutase"/>
    <property type="match status" value="1"/>
</dbReference>
<dbReference type="Pfam" id="PF00408">
    <property type="entry name" value="PGM_PMM_IV"/>
    <property type="match status" value="1"/>
</dbReference>
<evidence type="ECO:0000259" key="13">
    <source>
        <dbReference type="Pfam" id="PF02878"/>
    </source>
</evidence>
<sequence>MARKTAERSGAQRSRDGGRIGALLLPPAFILLAVLAGTAFVLDRLLAPQETAEVDARDAVVADTFADRVNGVVDSRLELLRLAAGEPGLPALVAAGDRAALAAREQSLAARFPGARRVRLLPPGLDDPEAAPGGSLGFAALALARQAADRGTALIEAHHGDGGMQLNLAAPLPAGSGVLLATLDMAVLQQALDGAPKAGGVVRLVQRVGSQEVILARHGEAGEPQGRPAYALDLGARGWQVQYWPPAAAGIDLGLPPRLLLWLVVGGMALVLLLVVLNTVRRLGSALNADLDTLMRWAERYVGGESEVAVPAFRLARSREVAETWGPGFTRLLTQRRAAPPPRAQAPEAPAPSPPAVEPVTADVEPEPAGAVAVGAAGMDPAIFRAYDIRGVVGESLTVEGAERIGRAIGTAALEQGEEGVVVGRDGRLSGPDLAAALRHGLQQTGLNVIDVGVVPTPALYFATHTVGYSSGVMVTGSHNPPEYNGMKIVLAGETLSGEAIQDLRRRVAQGEFVDGEGAFEERDILSDYGRAIEEDIGLARSLKVVVDCGNGAAATVAPRLIRALGCEVIELFCEVDGRFPNHHPDPGQPRNLQDLIDAVTLNGADLGLAFDGDGDRLGVVDSDGTIIWPDRQMMLFAADVLSRNPGADIVYDVKCTRHLGRVIAEHSGRPVMYKTGHSLIKARMQETGALLAGEMSGHIFFRERWYGFDDAIYAAGRLLEILSLDPRPTAVIFGELPDALSTPELNAPIADGEKFAFMQRLVEQARFEGGEVNTIDGVRVDFEDGWGLVRPSNTMPSLVLRFEADNELALARIQELFRQRLLAVKPDLELPF</sequence>
<gene>
    <name evidence="16" type="ORF">DFQ59_103332</name>
</gene>
<dbReference type="InterPro" id="IPR005845">
    <property type="entry name" value="A-D-PHexomutase_a/b/a-II"/>
</dbReference>
<keyword evidence="11" id="KW-1133">Transmembrane helix</keyword>
<keyword evidence="9" id="KW-0413">Isomerase</keyword>
<dbReference type="InterPro" id="IPR005843">
    <property type="entry name" value="A-D-PHexomutase_C"/>
</dbReference>
<dbReference type="GO" id="GO:1901137">
    <property type="term" value="P:carbohydrate derivative biosynthetic process"/>
    <property type="evidence" value="ECO:0007669"/>
    <property type="project" value="UniProtKB-ARBA"/>
</dbReference>
<feature type="compositionally biased region" description="Pro residues" evidence="10">
    <location>
        <begin position="339"/>
        <end position="357"/>
    </location>
</feature>
<dbReference type="CDD" id="cd03089">
    <property type="entry name" value="PMM_PGM"/>
    <property type="match status" value="1"/>
</dbReference>
<proteinExistence type="inferred from homology"/>
<evidence type="ECO:0000256" key="9">
    <source>
        <dbReference type="ARBA" id="ARBA00023235"/>
    </source>
</evidence>
<feature type="region of interest" description="Disordered" evidence="10">
    <location>
        <begin position="337"/>
        <end position="362"/>
    </location>
</feature>
<protein>
    <recommendedName>
        <fullName evidence="5">phosphomannomutase</fullName>
        <ecNumber evidence="5">5.4.2.8</ecNumber>
    </recommendedName>
</protein>
<evidence type="ECO:0000256" key="1">
    <source>
        <dbReference type="ARBA" id="ARBA00000586"/>
    </source>
</evidence>
<accession>A0A369CHN8</accession>
<dbReference type="PROSITE" id="PS00710">
    <property type="entry name" value="PGM_PMM"/>
    <property type="match status" value="1"/>
</dbReference>
<dbReference type="SUPFAM" id="SSF53738">
    <property type="entry name" value="Phosphoglucomutase, first 3 domains"/>
    <property type="match status" value="3"/>
</dbReference>
<feature type="domain" description="Alpha-D-phosphohexomutase alpha/beta/alpha" evidence="13">
    <location>
        <begin position="383"/>
        <end position="513"/>
    </location>
</feature>
<dbReference type="InterPro" id="IPR005846">
    <property type="entry name" value="A-D-PHexomutase_a/b/a-III"/>
</dbReference>
<dbReference type="Pfam" id="PF02879">
    <property type="entry name" value="PGM_PMM_II"/>
    <property type="match status" value="1"/>
</dbReference>
<dbReference type="Pfam" id="PF02878">
    <property type="entry name" value="PGM_PMM_I"/>
    <property type="match status" value="1"/>
</dbReference>
<evidence type="ECO:0000259" key="14">
    <source>
        <dbReference type="Pfam" id="PF02879"/>
    </source>
</evidence>
<dbReference type="InterPro" id="IPR036900">
    <property type="entry name" value="A-D-PHexomutase_C_sf"/>
</dbReference>
<comment type="similarity">
    <text evidence="4">Belongs to the phosphohexose mutase family.</text>
</comment>
<dbReference type="PRINTS" id="PR00509">
    <property type="entry name" value="PGMPMM"/>
</dbReference>
<evidence type="ECO:0000313" key="17">
    <source>
        <dbReference type="Proteomes" id="UP000252707"/>
    </source>
</evidence>
<evidence type="ECO:0000256" key="2">
    <source>
        <dbReference type="ARBA" id="ARBA00001946"/>
    </source>
</evidence>
<evidence type="ECO:0000259" key="15">
    <source>
        <dbReference type="Pfam" id="PF02880"/>
    </source>
</evidence>
<dbReference type="InterPro" id="IPR016066">
    <property type="entry name" value="A-D-PHexomutase_CS"/>
</dbReference>
<dbReference type="PANTHER" id="PTHR43771:SF2">
    <property type="entry name" value="PHOSPHOMANNOMUTASE_PHOSPHOGLUCOMUTASE"/>
    <property type="match status" value="1"/>
</dbReference>
<evidence type="ECO:0000256" key="8">
    <source>
        <dbReference type="ARBA" id="ARBA00022842"/>
    </source>
</evidence>
<dbReference type="InterPro" id="IPR005841">
    <property type="entry name" value="Alpha-D-phosphohexomutase_SF"/>
</dbReference>
<name>A0A369CHN8_9GAMM</name>
<evidence type="ECO:0000256" key="4">
    <source>
        <dbReference type="ARBA" id="ARBA00010231"/>
    </source>
</evidence>
<dbReference type="GO" id="GO:0000287">
    <property type="term" value="F:magnesium ion binding"/>
    <property type="evidence" value="ECO:0007669"/>
    <property type="project" value="InterPro"/>
</dbReference>
<comment type="caution">
    <text evidence="16">The sequence shown here is derived from an EMBL/GenBank/DDBJ whole genome shotgun (WGS) entry which is preliminary data.</text>
</comment>
<reference evidence="16 17" key="1">
    <citation type="submission" date="2018-07" db="EMBL/GenBank/DDBJ databases">
        <title>Genomic Encyclopedia of Type Strains, Phase IV (KMG-IV): sequencing the most valuable type-strain genomes for metagenomic binning, comparative biology and taxonomic classification.</title>
        <authorList>
            <person name="Goeker M."/>
        </authorList>
    </citation>
    <scope>NUCLEOTIDE SEQUENCE [LARGE SCALE GENOMIC DNA]</scope>
    <source>
        <strain evidence="16 17">DSM 26407</strain>
    </source>
</reference>
<comment type="pathway">
    <text evidence="3">Nucleotide-sugar biosynthesis; GDP-alpha-D-mannose biosynthesis; alpha-D-mannose 1-phosphate from D-fructose 6-phosphate: step 2/2.</text>
</comment>
<dbReference type="EC" id="5.4.2.8" evidence="5"/>
<dbReference type="Proteomes" id="UP000252707">
    <property type="component" value="Unassembled WGS sequence"/>
</dbReference>
<dbReference type="AlphaFoldDB" id="A0A369CHN8"/>
<evidence type="ECO:0000256" key="5">
    <source>
        <dbReference type="ARBA" id="ARBA00012730"/>
    </source>
</evidence>
<dbReference type="EMBL" id="QPJY01000003">
    <property type="protein sequence ID" value="RCX31364.1"/>
    <property type="molecule type" value="Genomic_DNA"/>
</dbReference>
<feature type="transmembrane region" description="Helical" evidence="11">
    <location>
        <begin position="20"/>
        <end position="42"/>
    </location>
</feature>
<feature type="domain" description="Alpha-D-phosphohexomutase alpha/beta/alpha" evidence="15">
    <location>
        <begin position="630"/>
        <end position="734"/>
    </location>
</feature>
<evidence type="ECO:0000313" key="16">
    <source>
        <dbReference type="EMBL" id="RCX31364.1"/>
    </source>
</evidence>
<dbReference type="GO" id="GO:0005975">
    <property type="term" value="P:carbohydrate metabolic process"/>
    <property type="evidence" value="ECO:0007669"/>
    <property type="project" value="InterPro"/>
</dbReference>
<dbReference type="Gene3D" id="3.40.120.10">
    <property type="entry name" value="Alpha-D-Glucose-1,6-Bisphosphate, subunit A, domain 3"/>
    <property type="match status" value="3"/>
</dbReference>
<dbReference type="InterPro" id="IPR016055">
    <property type="entry name" value="A-D-PHexomutase_a/b/a-I/II/III"/>
</dbReference>
<feature type="domain" description="Alpha-D-phosphohexomutase alpha/beta/alpha" evidence="14">
    <location>
        <begin position="529"/>
        <end position="625"/>
    </location>
</feature>
<keyword evidence="6" id="KW-0597">Phosphoprotein</keyword>
<evidence type="ECO:0000256" key="11">
    <source>
        <dbReference type="SAM" id="Phobius"/>
    </source>
</evidence>
<keyword evidence="7" id="KW-0479">Metal-binding</keyword>
<feature type="domain" description="Alpha-D-phosphohexomutase C-terminal" evidence="12">
    <location>
        <begin position="745"/>
        <end position="819"/>
    </location>
</feature>
<dbReference type="GO" id="GO:0004615">
    <property type="term" value="F:phosphomannomutase activity"/>
    <property type="evidence" value="ECO:0007669"/>
    <property type="project" value="UniProtKB-EC"/>
</dbReference>
<evidence type="ECO:0000256" key="3">
    <source>
        <dbReference type="ARBA" id="ARBA00004699"/>
    </source>
</evidence>
<evidence type="ECO:0000259" key="12">
    <source>
        <dbReference type="Pfam" id="PF00408"/>
    </source>
</evidence>
<keyword evidence="11" id="KW-0812">Transmembrane</keyword>
<organism evidence="16 17">
    <name type="scientific">Thioalbus denitrificans</name>
    <dbReference type="NCBI Taxonomy" id="547122"/>
    <lineage>
        <taxon>Bacteria</taxon>
        <taxon>Pseudomonadati</taxon>
        <taxon>Pseudomonadota</taxon>
        <taxon>Gammaproteobacteria</taxon>
        <taxon>Chromatiales</taxon>
        <taxon>Ectothiorhodospiraceae</taxon>
        <taxon>Thioalbus</taxon>
    </lineage>
</organism>
<dbReference type="SUPFAM" id="SSF55957">
    <property type="entry name" value="Phosphoglucomutase, C-terminal domain"/>
    <property type="match status" value="1"/>
</dbReference>
<keyword evidence="17" id="KW-1185">Reference proteome</keyword>